<keyword evidence="6" id="KW-0408">Iron</keyword>
<evidence type="ECO:0000259" key="7">
    <source>
        <dbReference type="Pfam" id="PF01408"/>
    </source>
</evidence>
<evidence type="ECO:0000256" key="4">
    <source>
        <dbReference type="ARBA" id="ARBA00022723"/>
    </source>
</evidence>
<sequence length="580" mass="67901">MNVILFGFGRAGKIHYHNCLKNANIQLTHVIDVMDISDSLQSNIHYVDYNDKDKIHCLMKNTNIQAVLIASPTYLHFEMIMLALNFNKHVFVEKPISNIYDNIESCFKLAEQKNLILFVGFNRRFDPLLMDIQEKLEKNEIGKIHYATTTSRDYPYPTQEYLNKSAGMFNDCATHDIDYMCWMLKDKPISVSVMASNGNNYNYDHVAIHFKFSMGTIVSMNLSRVASSYDQRCEFFGEFGEIINNDFLQNKKLSFPQRYEQSYINELQEFYTCIIEHKKPSVSKYDCMNNHIIAKACQEAVHQNKQITIKYGDLEFRDFSSSVPQRVKDNYLKARSHQTFDFVTKMQQHFGNFDIKMNIWDILENLNDLVDVSDPDISHPNLFHAFQTAEMMRRDDLPDWMQLIGLIHDIGKIMYIKGSDETGTGKKEQWAMVGDTFIVGCQLPNTLVFPEFNTLNPDMKNEIRSTTLGIYQKGCGLDNVICSWGHDEYLYRILSCNKNPNSLPIQALYIIRFHSLYAYHDKLEYMQFQSHKDKTLFHWLKLFNKYDLYSKSDILLDSNTLKSYYTGLIQKYFDNDYLFI</sequence>
<dbReference type="GO" id="GO:0005506">
    <property type="term" value="F:iron ion binding"/>
    <property type="evidence" value="ECO:0007669"/>
    <property type="project" value="InterPro"/>
</dbReference>
<dbReference type="Pfam" id="PF05153">
    <property type="entry name" value="MIOX"/>
    <property type="match status" value="1"/>
</dbReference>
<dbReference type="SUPFAM" id="SSF109604">
    <property type="entry name" value="HD-domain/PDEase-like"/>
    <property type="match status" value="1"/>
</dbReference>
<dbReference type="GO" id="GO:0000166">
    <property type="term" value="F:nucleotide binding"/>
    <property type="evidence" value="ECO:0007669"/>
    <property type="project" value="InterPro"/>
</dbReference>
<keyword evidence="4" id="KW-0479">Metal-binding</keyword>
<dbReference type="PANTHER" id="PTHR12588">
    <property type="entry name" value="MYOINOSITOL OXYGENASE"/>
    <property type="match status" value="1"/>
</dbReference>
<feature type="domain" description="GFO/IDH/MocA-like oxidoreductase" evidence="8">
    <location>
        <begin position="132"/>
        <end position="242"/>
    </location>
</feature>
<dbReference type="PANTHER" id="PTHR12588:SF0">
    <property type="entry name" value="INOSITOL OXYGENASE"/>
    <property type="match status" value="1"/>
</dbReference>
<evidence type="ECO:0008006" key="10">
    <source>
        <dbReference type="Google" id="ProtNLM"/>
    </source>
</evidence>
<evidence type="ECO:0000259" key="8">
    <source>
        <dbReference type="Pfam" id="PF22725"/>
    </source>
</evidence>
<dbReference type="Pfam" id="PF22725">
    <property type="entry name" value="GFO_IDH_MocA_C3"/>
    <property type="match status" value="1"/>
</dbReference>
<dbReference type="InterPro" id="IPR000683">
    <property type="entry name" value="Gfo/Idh/MocA-like_OxRdtase_N"/>
</dbReference>
<dbReference type="GO" id="GO:0050113">
    <property type="term" value="F:inositol oxygenase activity"/>
    <property type="evidence" value="ECO:0007669"/>
    <property type="project" value="InterPro"/>
</dbReference>
<dbReference type="Gene3D" id="3.40.50.720">
    <property type="entry name" value="NAD(P)-binding Rossmann-like Domain"/>
    <property type="match status" value="1"/>
</dbReference>
<dbReference type="Gene3D" id="3.30.360.10">
    <property type="entry name" value="Dihydrodipicolinate Reductase, domain 2"/>
    <property type="match status" value="1"/>
</dbReference>
<dbReference type="GO" id="GO:0019310">
    <property type="term" value="P:inositol catabolic process"/>
    <property type="evidence" value="ECO:0007669"/>
    <property type="project" value="InterPro"/>
</dbReference>
<dbReference type="InterPro" id="IPR007828">
    <property type="entry name" value="Inositol_oxygenase"/>
</dbReference>
<dbReference type="EMBL" id="MN740916">
    <property type="protein sequence ID" value="QHU17528.1"/>
    <property type="molecule type" value="Genomic_DNA"/>
</dbReference>
<evidence type="ECO:0000256" key="6">
    <source>
        <dbReference type="ARBA" id="ARBA00023004"/>
    </source>
</evidence>
<keyword evidence="3" id="KW-0963">Cytoplasm</keyword>
<evidence type="ECO:0000256" key="3">
    <source>
        <dbReference type="ARBA" id="ARBA00022490"/>
    </source>
</evidence>
<proteinExistence type="predicted"/>
<comment type="cofactor">
    <cofactor evidence="1">
        <name>Fe cation</name>
        <dbReference type="ChEBI" id="CHEBI:24875"/>
    </cofactor>
</comment>
<dbReference type="SUPFAM" id="SSF55347">
    <property type="entry name" value="Glyceraldehyde-3-phosphate dehydrogenase-like, C-terminal domain"/>
    <property type="match status" value="1"/>
</dbReference>
<dbReference type="AlphaFoldDB" id="A0A6C0KMG5"/>
<comment type="subcellular location">
    <subcellularLocation>
        <location evidence="2">Cytoplasm</location>
    </subcellularLocation>
</comment>
<evidence type="ECO:0000256" key="5">
    <source>
        <dbReference type="ARBA" id="ARBA00023002"/>
    </source>
</evidence>
<keyword evidence="5" id="KW-0560">Oxidoreductase</keyword>
<evidence type="ECO:0000256" key="2">
    <source>
        <dbReference type="ARBA" id="ARBA00004496"/>
    </source>
</evidence>
<reference evidence="9" key="1">
    <citation type="journal article" date="2020" name="Nature">
        <title>Giant virus diversity and host interactions through global metagenomics.</title>
        <authorList>
            <person name="Schulz F."/>
            <person name="Roux S."/>
            <person name="Paez-Espino D."/>
            <person name="Jungbluth S."/>
            <person name="Walsh D.A."/>
            <person name="Denef V.J."/>
            <person name="McMahon K.D."/>
            <person name="Konstantinidis K.T."/>
            <person name="Eloe-Fadrosh E.A."/>
            <person name="Kyrpides N.C."/>
            <person name="Woyke T."/>
        </authorList>
    </citation>
    <scope>NUCLEOTIDE SEQUENCE</scope>
    <source>
        <strain evidence="9">GVMAG-S-3300012919-55</strain>
    </source>
</reference>
<evidence type="ECO:0000313" key="9">
    <source>
        <dbReference type="EMBL" id="QHU17528.1"/>
    </source>
</evidence>
<dbReference type="Gene3D" id="1.10.3210.10">
    <property type="entry name" value="Hypothetical protein af1432"/>
    <property type="match status" value="1"/>
</dbReference>
<evidence type="ECO:0000256" key="1">
    <source>
        <dbReference type="ARBA" id="ARBA00001962"/>
    </source>
</evidence>
<dbReference type="GO" id="GO:0005737">
    <property type="term" value="C:cytoplasm"/>
    <property type="evidence" value="ECO:0007669"/>
    <property type="project" value="UniProtKB-SubCell"/>
</dbReference>
<feature type="domain" description="Gfo/Idh/MocA-like oxidoreductase N-terminal" evidence="7">
    <location>
        <begin position="2"/>
        <end position="121"/>
    </location>
</feature>
<name>A0A6C0KMG5_9ZZZZ</name>
<dbReference type="InterPro" id="IPR036291">
    <property type="entry name" value="NAD(P)-bd_dom_sf"/>
</dbReference>
<organism evidence="9">
    <name type="scientific">viral metagenome</name>
    <dbReference type="NCBI Taxonomy" id="1070528"/>
    <lineage>
        <taxon>unclassified sequences</taxon>
        <taxon>metagenomes</taxon>
        <taxon>organismal metagenomes</taxon>
    </lineage>
</organism>
<dbReference type="InterPro" id="IPR055170">
    <property type="entry name" value="GFO_IDH_MocA-like_dom"/>
</dbReference>
<accession>A0A6C0KMG5</accession>
<dbReference type="SUPFAM" id="SSF51735">
    <property type="entry name" value="NAD(P)-binding Rossmann-fold domains"/>
    <property type="match status" value="1"/>
</dbReference>
<dbReference type="Pfam" id="PF01408">
    <property type="entry name" value="GFO_IDH_MocA"/>
    <property type="match status" value="1"/>
</dbReference>
<protein>
    <recommendedName>
        <fullName evidence="10">Inositol oxygenase</fullName>
    </recommendedName>
</protein>